<dbReference type="InterPro" id="IPR036097">
    <property type="entry name" value="HisK_dim/P_sf"/>
</dbReference>
<evidence type="ECO:0000256" key="9">
    <source>
        <dbReference type="ARBA" id="ARBA00022840"/>
    </source>
</evidence>
<dbReference type="InterPro" id="IPR013655">
    <property type="entry name" value="PAS_fold_3"/>
</dbReference>
<dbReference type="GO" id="GO:0005524">
    <property type="term" value="F:ATP binding"/>
    <property type="evidence" value="ECO:0007669"/>
    <property type="project" value="UniProtKB-KW"/>
</dbReference>
<evidence type="ECO:0000256" key="4">
    <source>
        <dbReference type="ARBA" id="ARBA00022475"/>
    </source>
</evidence>
<dbReference type="InterPro" id="IPR003661">
    <property type="entry name" value="HisK_dim/P_dom"/>
</dbReference>
<dbReference type="CDD" id="cd00130">
    <property type="entry name" value="PAS"/>
    <property type="match status" value="1"/>
</dbReference>
<dbReference type="CDD" id="cd00075">
    <property type="entry name" value="HATPase"/>
    <property type="match status" value="1"/>
</dbReference>
<comment type="caution">
    <text evidence="15">The sequence shown here is derived from an EMBL/GenBank/DDBJ whole genome shotgun (WGS) entry which is preliminary data.</text>
</comment>
<evidence type="ECO:0000256" key="12">
    <source>
        <dbReference type="PROSITE-ProRule" id="PRU00169"/>
    </source>
</evidence>
<feature type="domain" description="Histidine kinase" evidence="13">
    <location>
        <begin position="164"/>
        <end position="382"/>
    </location>
</feature>
<evidence type="ECO:0000256" key="2">
    <source>
        <dbReference type="ARBA" id="ARBA00004236"/>
    </source>
</evidence>
<dbReference type="SMART" id="SM00388">
    <property type="entry name" value="HisKA"/>
    <property type="match status" value="1"/>
</dbReference>
<dbReference type="Pfam" id="PF08447">
    <property type="entry name" value="PAS_3"/>
    <property type="match status" value="1"/>
</dbReference>
<dbReference type="Proteomes" id="UP000503640">
    <property type="component" value="Unassembled WGS sequence"/>
</dbReference>
<dbReference type="Gene3D" id="3.40.50.2300">
    <property type="match status" value="1"/>
</dbReference>
<dbReference type="Gene3D" id="1.10.287.130">
    <property type="match status" value="1"/>
</dbReference>
<comment type="catalytic activity">
    <reaction evidence="1">
        <text>ATP + protein L-histidine = ADP + protein N-phospho-L-histidine.</text>
        <dbReference type="EC" id="2.7.13.3"/>
    </reaction>
</comment>
<protein>
    <recommendedName>
        <fullName evidence="3">histidine kinase</fullName>
        <ecNumber evidence="3">2.7.13.3</ecNumber>
    </recommendedName>
</protein>
<evidence type="ECO:0000256" key="1">
    <source>
        <dbReference type="ARBA" id="ARBA00000085"/>
    </source>
</evidence>
<evidence type="ECO:0000256" key="6">
    <source>
        <dbReference type="ARBA" id="ARBA00022679"/>
    </source>
</evidence>
<keyword evidence="8" id="KW-0418">Kinase</keyword>
<dbReference type="SUPFAM" id="SSF47384">
    <property type="entry name" value="Homodimeric domain of signal transducing histidine kinase"/>
    <property type="match status" value="1"/>
</dbReference>
<dbReference type="InterPro" id="IPR005467">
    <property type="entry name" value="His_kinase_dom"/>
</dbReference>
<dbReference type="PANTHER" id="PTHR43547:SF2">
    <property type="entry name" value="HYBRID SIGNAL TRANSDUCTION HISTIDINE KINASE C"/>
    <property type="match status" value="1"/>
</dbReference>
<dbReference type="InterPro" id="IPR011006">
    <property type="entry name" value="CheY-like_superfamily"/>
</dbReference>
<proteinExistence type="predicted"/>
<evidence type="ECO:0000313" key="15">
    <source>
        <dbReference type="EMBL" id="GEJ55998.1"/>
    </source>
</evidence>
<dbReference type="FunFam" id="3.30.565.10:FF:000023">
    <property type="entry name" value="PAS domain-containing sensor histidine kinase"/>
    <property type="match status" value="1"/>
</dbReference>
<gene>
    <name evidence="15" type="ORF">AMYX_07390</name>
</gene>
<dbReference type="InterPro" id="IPR003594">
    <property type="entry name" value="HATPase_dom"/>
</dbReference>
<dbReference type="InterPro" id="IPR035965">
    <property type="entry name" value="PAS-like_dom_sf"/>
</dbReference>
<dbReference type="Pfam" id="PF00072">
    <property type="entry name" value="Response_reg"/>
    <property type="match status" value="1"/>
</dbReference>
<keyword evidence="7" id="KW-0547">Nucleotide-binding</keyword>
<dbReference type="PRINTS" id="PR00344">
    <property type="entry name" value="BCTRLSENSOR"/>
</dbReference>
<dbReference type="PROSITE" id="PS50109">
    <property type="entry name" value="HIS_KIN"/>
    <property type="match status" value="1"/>
</dbReference>
<keyword evidence="16" id="KW-1185">Reference proteome</keyword>
<evidence type="ECO:0000256" key="10">
    <source>
        <dbReference type="ARBA" id="ARBA00023012"/>
    </source>
</evidence>
<dbReference type="SMART" id="SM00448">
    <property type="entry name" value="REC"/>
    <property type="match status" value="1"/>
</dbReference>
<dbReference type="InterPro" id="IPR001789">
    <property type="entry name" value="Sig_transdc_resp-reg_receiver"/>
</dbReference>
<dbReference type="CDD" id="cd00082">
    <property type="entry name" value="HisKA"/>
    <property type="match status" value="1"/>
</dbReference>
<dbReference type="GO" id="GO:0005886">
    <property type="term" value="C:plasma membrane"/>
    <property type="evidence" value="ECO:0007669"/>
    <property type="project" value="UniProtKB-SubCell"/>
</dbReference>
<dbReference type="EMBL" id="BJTG01000002">
    <property type="protein sequence ID" value="GEJ55998.1"/>
    <property type="molecule type" value="Genomic_DNA"/>
</dbReference>
<evidence type="ECO:0000259" key="14">
    <source>
        <dbReference type="PROSITE" id="PS50110"/>
    </source>
</evidence>
<dbReference type="GO" id="GO:0000155">
    <property type="term" value="F:phosphorelay sensor kinase activity"/>
    <property type="evidence" value="ECO:0007669"/>
    <property type="project" value="InterPro"/>
</dbReference>
<keyword evidence="9" id="KW-0067">ATP-binding</keyword>
<reference evidence="16" key="1">
    <citation type="journal article" date="2020" name="Appl. Environ. Microbiol.">
        <title>Diazotrophic Anaeromyxobacter Isolates from Soils.</title>
        <authorList>
            <person name="Masuda Y."/>
            <person name="Yamanaka H."/>
            <person name="Xu Z.X."/>
            <person name="Shiratori Y."/>
            <person name="Aono T."/>
            <person name="Amachi S."/>
            <person name="Senoo K."/>
            <person name="Itoh H."/>
        </authorList>
    </citation>
    <scope>NUCLEOTIDE SEQUENCE [LARGE SCALE GENOMIC DNA]</scope>
    <source>
        <strain evidence="16">R267</strain>
    </source>
</reference>
<evidence type="ECO:0000256" key="3">
    <source>
        <dbReference type="ARBA" id="ARBA00012438"/>
    </source>
</evidence>
<dbReference type="InterPro" id="IPR000014">
    <property type="entry name" value="PAS"/>
</dbReference>
<dbReference type="Pfam" id="PF00512">
    <property type="entry name" value="HisKA"/>
    <property type="match status" value="1"/>
</dbReference>
<name>A0A7I9VIN4_9BACT</name>
<dbReference type="SMART" id="SM00387">
    <property type="entry name" value="HATPase_c"/>
    <property type="match status" value="1"/>
</dbReference>
<dbReference type="SUPFAM" id="SSF52172">
    <property type="entry name" value="CheY-like"/>
    <property type="match status" value="1"/>
</dbReference>
<dbReference type="SUPFAM" id="SSF55874">
    <property type="entry name" value="ATPase domain of HSP90 chaperone/DNA topoisomerase II/histidine kinase"/>
    <property type="match status" value="1"/>
</dbReference>
<evidence type="ECO:0000313" key="16">
    <source>
        <dbReference type="Proteomes" id="UP000503640"/>
    </source>
</evidence>
<sequence length="518" mass="55819">METSRRPGPAGDPPGHASELERLRDQLAKIAESVPGVICSYRLRADGSACFPFATAAGEDVWGISPSVVAEDAAPVFDRLHPDDAHRVGERIAEAARAGARWHDRFRYQHPAKGLRWLEGWSVPKTEPDGSVLWHGFVMDVTDQVAAEQALRDSDRRKSEFLAVLSHELRNPLAPIRDGLYLLDRMPPGSPQAARAREVIHRQTDHLARLVDDLLDVTRISRGKMQLRRERLELRELVRRTCDDHRPAFEQRGIELRIALPAGAVWVDADATRLAQVLGNLLQNAAKFTGEGGHVGVSASTGPGEVQLRVADDGIGLAPELVPRLFEPFVQAENGQARTHGGLGLGLALVKGLVELHGGSVRAQSAGRDRGATFTVTLPQASAPAPRASPPAARPAAARTLTVLVIEDNLDAARTVADLLELDGHRVVIATDGRSGIARAREAKPDFVLCDVGLPDVDGYEVARTLRADPALASTRLVALSGYAQPEDKERARAAGFDAHLAKPAPFDELHALLAGAP</sequence>
<keyword evidence="4" id="KW-1003">Cell membrane</keyword>
<dbReference type="PANTHER" id="PTHR43547">
    <property type="entry name" value="TWO-COMPONENT HISTIDINE KINASE"/>
    <property type="match status" value="1"/>
</dbReference>
<keyword evidence="11" id="KW-0472">Membrane</keyword>
<dbReference type="EC" id="2.7.13.3" evidence="3"/>
<accession>A0A7I9VIN4</accession>
<organism evidence="15 16">
    <name type="scientific">Anaeromyxobacter diazotrophicus</name>
    <dbReference type="NCBI Taxonomy" id="2590199"/>
    <lineage>
        <taxon>Bacteria</taxon>
        <taxon>Pseudomonadati</taxon>
        <taxon>Myxococcota</taxon>
        <taxon>Myxococcia</taxon>
        <taxon>Myxococcales</taxon>
        <taxon>Cystobacterineae</taxon>
        <taxon>Anaeromyxobacteraceae</taxon>
        <taxon>Anaeromyxobacter</taxon>
    </lineage>
</organism>
<evidence type="ECO:0000256" key="8">
    <source>
        <dbReference type="ARBA" id="ARBA00022777"/>
    </source>
</evidence>
<dbReference type="SUPFAM" id="SSF55785">
    <property type="entry name" value="PYP-like sensor domain (PAS domain)"/>
    <property type="match status" value="1"/>
</dbReference>
<dbReference type="CDD" id="cd17580">
    <property type="entry name" value="REC_2_DhkD-like"/>
    <property type="match status" value="1"/>
</dbReference>
<dbReference type="Gene3D" id="3.30.450.20">
    <property type="entry name" value="PAS domain"/>
    <property type="match status" value="1"/>
</dbReference>
<evidence type="ECO:0000256" key="5">
    <source>
        <dbReference type="ARBA" id="ARBA00022553"/>
    </source>
</evidence>
<dbReference type="InterPro" id="IPR004358">
    <property type="entry name" value="Sig_transdc_His_kin-like_C"/>
</dbReference>
<keyword evidence="6" id="KW-0808">Transferase</keyword>
<keyword evidence="10" id="KW-0902">Two-component regulatory system</keyword>
<comment type="subcellular location">
    <subcellularLocation>
        <location evidence="2">Cell membrane</location>
    </subcellularLocation>
</comment>
<dbReference type="RefSeq" id="WP_176063090.1">
    <property type="nucleotide sequence ID" value="NZ_BJTG01000002.1"/>
</dbReference>
<dbReference type="Gene3D" id="3.30.565.10">
    <property type="entry name" value="Histidine kinase-like ATPase, C-terminal domain"/>
    <property type="match status" value="1"/>
</dbReference>
<dbReference type="Pfam" id="PF02518">
    <property type="entry name" value="HATPase_c"/>
    <property type="match status" value="1"/>
</dbReference>
<dbReference type="AlphaFoldDB" id="A0A7I9VIN4"/>
<feature type="domain" description="Response regulatory" evidence="14">
    <location>
        <begin position="402"/>
        <end position="518"/>
    </location>
</feature>
<evidence type="ECO:0000256" key="11">
    <source>
        <dbReference type="ARBA" id="ARBA00023136"/>
    </source>
</evidence>
<dbReference type="InterPro" id="IPR036890">
    <property type="entry name" value="HATPase_C_sf"/>
</dbReference>
<dbReference type="PROSITE" id="PS50110">
    <property type="entry name" value="RESPONSE_REGULATORY"/>
    <property type="match status" value="1"/>
</dbReference>
<feature type="modified residue" description="4-aspartylphosphate" evidence="12">
    <location>
        <position position="451"/>
    </location>
</feature>
<evidence type="ECO:0000256" key="7">
    <source>
        <dbReference type="ARBA" id="ARBA00022741"/>
    </source>
</evidence>
<evidence type="ECO:0000259" key="13">
    <source>
        <dbReference type="PROSITE" id="PS50109"/>
    </source>
</evidence>
<keyword evidence="5 12" id="KW-0597">Phosphoprotein</keyword>